<dbReference type="EMBL" id="CM000768">
    <property type="protein sequence ID" value="KXG21023.1"/>
    <property type="molecule type" value="Genomic_DNA"/>
</dbReference>
<evidence type="ECO:0000313" key="1">
    <source>
        <dbReference type="EMBL" id="KXG21023.1"/>
    </source>
</evidence>
<accession>A0A1B6P5V4</accession>
<protein>
    <submittedName>
        <fullName evidence="1">Uncharacterized protein</fullName>
    </submittedName>
</protein>
<dbReference type="Gramene" id="KXG21023">
    <property type="protein sequence ID" value="KXG21023"/>
    <property type="gene ID" value="SORBI_3009G005100"/>
</dbReference>
<dbReference type="OMA" id="LMWLDRW"/>
<dbReference type="Proteomes" id="UP000000768">
    <property type="component" value="Chromosome 9"/>
</dbReference>
<name>A0A1B6P5V4_SORBI</name>
<proteinExistence type="predicted"/>
<gene>
    <name evidence="1" type="ORF">SORBI_3009G005100</name>
</gene>
<evidence type="ECO:0000313" key="2">
    <source>
        <dbReference type="Proteomes" id="UP000000768"/>
    </source>
</evidence>
<reference evidence="1 2" key="1">
    <citation type="journal article" date="2009" name="Nature">
        <title>The Sorghum bicolor genome and the diversification of grasses.</title>
        <authorList>
            <person name="Paterson A.H."/>
            <person name="Bowers J.E."/>
            <person name="Bruggmann R."/>
            <person name="Dubchak I."/>
            <person name="Grimwood J."/>
            <person name="Gundlach H."/>
            <person name="Haberer G."/>
            <person name="Hellsten U."/>
            <person name="Mitros T."/>
            <person name="Poliakov A."/>
            <person name="Schmutz J."/>
            <person name="Spannagl M."/>
            <person name="Tang H."/>
            <person name="Wang X."/>
            <person name="Wicker T."/>
            <person name="Bharti A.K."/>
            <person name="Chapman J."/>
            <person name="Feltus F.A."/>
            <person name="Gowik U."/>
            <person name="Grigoriev I.V."/>
            <person name="Lyons E."/>
            <person name="Maher C.A."/>
            <person name="Martis M."/>
            <person name="Narechania A."/>
            <person name="Otillar R.P."/>
            <person name="Penning B.W."/>
            <person name="Salamov A.A."/>
            <person name="Wang Y."/>
            <person name="Zhang L."/>
            <person name="Carpita N.C."/>
            <person name="Freeling M."/>
            <person name="Gingle A.R."/>
            <person name="Hash C.T."/>
            <person name="Keller B."/>
            <person name="Klein P."/>
            <person name="Kresovich S."/>
            <person name="McCann M.C."/>
            <person name="Ming R."/>
            <person name="Peterson D.G."/>
            <person name="Mehboob-ur-Rahman"/>
            <person name="Ware D."/>
            <person name="Westhoff P."/>
            <person name="Mayer K.F."/>
            <person name="Messing J."/>
            <person name="Rokhsar D.S."/>
        </authorList>
    </citation>
    <scope>NUCLEOTIDE SEQUENCE [LARGE SCALE GENOMIC DNA]</scope>
    <source>
        <strain evidence="2">cv. BTx623</strain>
    </source>
</reference>
<dbReference type="InParanoid" id="A0A1B6P5V4"/>
<sequence length="72" mass="8034">MMPTERIRSAPSSMAADLGSRAADPIGLHRLLCDEASQDTRVPLLMWLDRWLRVPRPHPSHVPPCSPCHALL</sequence>
<organism evidence="1 2">
    <name type="scientific">Sorghum bicolor</name>
    <name type="common">Sorghum</name>
    <name type="synonym">Sorghum vulgare</name>
    <dbReference type="NCBI Taxonomy" id="4558"/>
    <lineage>
        <taxon>Eukaryota</taxon>
        <taxon>Viridiplantae</taxon>
        <taxon>Streptophyta</taxon>
        <taxon>Embryophyta</taxon>
        <taxon>Tracheophyta</taxon>
        <taxon>Spermatophyta</taxon>
        <taxon>Magnoliopsida</taxon>
        <taxon>Liliopsida</taxon>
        <taxon>Poales</taxon>
        <taxon>Poaceae</taxon>
        <taxon>PACMAD clade</taxon>
        <taxon>Panicoideae</taxon>
        <taxon>Andropogonodae</taxon>
        <taxon>Andropogoneae</taxon>
        <taxon>Sorghinae</taxon>
        <taxon>Sorghum</taxon>
    </lineage>
</organism>
<keyword evidence="2" id="KW-1185">Reference proteome</keyword>
<dbReference type="AlphaFoldDB" id="A0A1B6P5V4"/>
<reference evidence="2" key="2">
    <citation type="journal article" date="2018" name="Plant J.">
        <title>The Sorghum bicolor reference genome: improved assembly, gene annotations, a transcriptome atlas, and signatures of genome organization.</title>
        <authorList>
            <person name="McCormick R.F."/>
            <person name="Truong S.K."/>
            <person name="Sreedasyam A."/>
            <person name="Jenkins J."/>
            <person name="Shu S."/>
            <person name="Sims D."/>
            <person name="Kennedy M."/>
            <person name="Amirebrahimi M."/>
            <person name="Weers B.D."/>
            <person name="McKinley B."/>
            <person name="Mattison A."/>
            <person name="Morishige D.T."/>
            <person name="Grimwood J."/>
            <person name="Schmutz J."/>
            <person name="Mullet J.E."/>
        </authorList>
    </citation>
    <scope>NUCLEOTIDE SEQUENCE [LARGE SCALE GENOMIC DNA]</scope>
    <source>
        <strain evidence="2">cv. BTx623</strain>
    </source>
</reference>